<organism evidence="2 3">
    <name type="scientific">Paenibacillus oenotherae</name>
    <dbReference type="NCBI Taxonomy" id="1435645"/>
    <lineage>
        <taxon>Bacteria</taxon>
        <taxon>Bacillati</taxon>
        <taxon>Bacillota</taxon>
        <taxon>Bacilli</taxon>
        <taxon>Bacillales</taxon>
        <taxon>Paenibacillaceae</taxon>
        <taxon>Paenibacillus</taxon>
    </lineage>
</organism>
<dbReference type="InterPro" id="IPR014833">
    <property type="entry name" value="TnsA_N"/>
</dbReference>
<keyword evidence="2" id="KW-0255">Endonuclease</keyword>
<protein>
    <submittedName>
        <fullName evidence="2">TnsA endonuclease N-terminal domain-containing protein</fullName>
    </submittedName>
</protein>
<name>A0ABS7D393_9BACL</name>
<dbReference type="Gene3D" id="3.40.1350.10">
    <property type="match status" value="1"/>
</dbReference>
<dbReference type="InterPro" id="IPR011856">
    <property type="entry name" value="tRNA_endonuc-like_dom_sf"/>
</dbReference>
<accession>A0ABS7D393</accession>
<dbReference type="Pfam" id="PF08722">
    <property type="entry name" value="Tn7_TnsA-like_N"/>
    <property type="match status" value="1"/>
</dbReference>
<reference evidence="2 3" key="1">
    <citation type="submission" date="2021-07" db="EMBL/GenBank/DDBJ databases">
        <title>Paenibacillus radiodurans sp. nov., isolated from the southeastern edge of Tengger Desert.</title>
        <authorList>
            <person name="Zhang G."/>
        </authorList>
    </citation>
    <scope>NUCLEOTIDE SEQUENCE [LARGE SCALE GENOMIC DNA]</scope>
    <source>
        <strain evidence="2 3">DT7-4</strain>
    </source>
</reference>
<keyword evidence="3" id="KW-1185">Reference proteome</keyword>
<dbReference type="RefSeq" id="WP_219871545.1">
    <property type="nucleotide sequence ID" value="NZ_JAHZIJ010000002.1"/>
</dbReference>
<dbReference type="GO" id="GO:0004519">
    <property type="term" value="F:endonuclease activity"/>
    <property type="evidence" value="ECO:0007669"/>
    <property type="project" value="UniProtKB-KW"/>
</dbReference>
<evidence type="ECO:0000313" key="2">
    <source>
        <dbReference type="EMBL" id="MBW7474324.1"/>
    </source>
</evidence>
<keyword evidence="2" id="KW-0540">Nuclease</keyword>
<proteinExistence type="predicted"/>
<gene>
    <name evidence="2" type="ORF">K0T92_06175</name>
</gene>
<sequence>MRRKPARKIKPVRGKHYRWKVPLLKNGEMIDCESRLERYFVRLLDFDRNVLEVESQPICIAYSYKGKSRKYYPDFKVITSDGQVRIVEVKPKSKTQHPNNVIKFIIGKMYCETKGWEYQIVTEGQIFNGFIQENIDILRAFGHEVTSYEDLIYLLNMLSNTGTCTIEVLQSNCSNLDPEVFYKCLYKLIYHQKVYVDLYTEVINEHLLISLNNKEEL</sequence>
<evidence type="ECO:0000313" key="3">
    <source>
        <dbReference type="Proteomes" id="UP000812277"/>
    </source>
</evidence>
<dbReference type="EMBL" id="JAHZIJ010000002">
    <property type="protein sequence ID" value="MBW7474324.1"/>
    <property type="molecule type" value="Genomic_DNA"/>
</dbReference>
<feature type="domain" description="TnsA endonuclease N-terminal" evidence="1">
    <location>
        <begin position="47"/>
        <end position="123"/>
    </location>
</feature>
<evidence type="ECO:0000259" key="1">
    <source>
        <dbReference type="Pfam" id="PF08722"/>
    </source>
</evidence>
<keyword evidence="2" id="KW-0378">Hydrolase</keyword>
<comment type="caution">
    <text evidence="2">The sequence shown here is derived from an EMBL/GenBank/DDBJ whole genome shotgun (WGS) entry which is preliminary data.</text>
</comment>
<dbReference type="Proteomes" id="UP000812277">
    <property type="component" value="Unassembled WGS sequence"/>
</dbReference>